<dbReference type="AlphaFoldDB" id="A0A6A5SLU9"/>
<evidence type="ECO:0000313" key="2">
    <source>
        <dbReference type="Proteomes" id="UP000800038"/>
    </source>
</evidence>
<gene>
    <name evidence="1" type="ORF">EJ02DRAFT_458032</name>
</gene>
<keyword evidence="2" id="KW-1185">Reference proteome</keyword>
<accession>A0A6A5SLU9</accession>
<dbReference type="Proteomes" id="UP000800038">
    <property type="component" value="Unassembled WGS sequence"/>
</dbReference>
<name>A0A6A5SLU9_9PLEO</name>
<dbReference type="EMBL" id="ML976110">
    <property type="protein sequence ID" value="KAF1938277.1"/>
    <property type="molecule type" value="Genomic_DNA"/>
</dbReference>
<protein>
    <submittedName>
        <fullName evidence="1">Uncharacterized protein</fullName>
    </submittedName>
</protein>
<proteinExistence type="predicted"/>
<organism evidence="1 2">
    <name type="scientific">Clathrospora elynae</name>
    <dbReference type="NCBI Taxonomy" id="706981"/>
    <lineage>
        <taxon>Eukaryota</taxon>
        <taxon>Fungi</taxon>
        <taxon>Dikarya</taxon>
        <taxon>Ascomycota</taxon>
        <taxon>Pezizomycotina</taxon>
        <taxon>Dothideomycetes</taxon>
        <taxon>Pleosporomycetidae</taxon>
        <taxon>Pleosporales</taxon>
        <taxon>Diademaceae</taxon>
        <taxon>Clathrospora</taxon>
    </lineage>
</organism>
<sequence length="96" mass="11141">MYGHGASIHKSIHSLIYKHTHNHYIYHVSYIVNHNCNTSAYSTCTRTSRTARYPRSSLRTLVLDRMQALRREVVLPSTRIAKMGNLLHSTVQYLLQ</sequence>
<evidence type="ECO:0000313" key="1">
    <source>
        <dbReference type="EMBL" id="KAF1938277.1"/>
    </source>
</evidence>
<reference evidence="1" key="1">
    <citation type="journal article" date="2020" name="Stud. Mycol.">
        <title>101 Dothideomycetes genomes: a test case for predicting lifestyles and emergence of pathogens.</title>
        <authorList>
            <person name="Haridas S."/>
            <person name="Albert R."/>
            <person name="Binder M."/>
            <person name="Bloem J."/>
            <person name="Labutti K."/>
            <person name="Salamov A."/>
            <person name="Andreopoulos B."/>
            <person name="Baker S."/>
            <person name="Barry K."/>
            <person name="Bills G."/>
            <person name="Bluhm B."/>
            <person name="Cannon C."/>
            <person name="Castanera R."/>
            <person name="Culley D."/>
            <person name="Daum C."/>
            <person name="Ezra D."/>
            <person name="Gonzalez J."/>
            <person name="Henrissat B."/>
            <person name="Kuo A."/>
            <person name="Liang C."/>
            <person name="Lipzen A."/>
            <person name="Lutzoni F."/>
            <person name="Magnuson J."/>
            <person name="Mondo S."/>
            <person name="Nolan M."/>
            <person name="Ohm R."/>
            <person name="Pangilinan J."/>
            <person name="Park H.-J."/>
            <person name="Ramirez L."/>
            <person name="Alfaro M."/>
            <person name="Sun H."/>
            <person name="Tritt A."/>
            <person name="Yoshinaga Y."/>
            <person name="Zwiers L.-H."/>
            <person name="Turgeon B."/>
            <person name="Goodwin S."/>
            <person name="Spatafora J."/>
            <person name="Crous P."/>
            <person name="Grigoriev I."/>
        </authorList>
    </citation>
    <scope>NUCLEOTIDE SEQUENCE</scope>
    <source>
        <strain evidence="1">CBS 161.51</strain>
    </source>
</reference>